<evidence type="ECO:0000256" key="5">
    <source>
        <dbReference type="HAMAP-Rule" id="MF_00294"/>
    </source>
</evidence>
<dbReference type="InterPro" id="IPR038584">
    <property type="entry name" value="Ribosomal_bL33_sf"/>
</dbReference>
<dbReference type="InterPro" id="IPR001705">
    <property type="entry name" value="Ribosomal_bL33"/>
</dbReference>
<reference evidence="6 7" key="1">
    <citation type="journal article" date="2015" name="Genome Announc.">
        <title>Expanding the biotechnology potential of lactobacilli through comparative genomics of 213 strains and associated genera.</title>
        <authorList>
            <person name="Sun Z."/>
            <person name="Harris H.M."/>
            <person name="McCann A."/>
            <person name="Guo C."/>
            <person name="Argimon S."/>
            <person name="Zhang W."/>
            <person name="Yang X."/>
            <person name="Jeffery I.B."/>
            <person name="Cooney J.C."/>
            <person name="Kagawa T.F."/>
            <person name="Liu W."/>
            <person name="Song Y."/>
            <person name="Salvetti E."/>
            <person name="Wrobel A."/>
            <person name="Rasinkangas P."/>
            <person name="Parkhill J."/>
            <person name="Rea M.C."/>
            <person name="O'Sullivan O."/>
            <person name="Ritari J."/>
            <person name="Douillard F.P."/>
            <person name="Paul Ross R."/>
            <person name="Yang R."/>
            <person name="Briner A.E."/>
            <person name="Felis G.E."/>
            <person name="de Vos W.M."/>
            <person name="Barrangou R."/>
            <person name="Klaenhammer T.R."/>
            <person name="Caufield P.W."/>
            <person name="Cui Y."/>
            <person name="Zhang H."/>
            <person name="O'Toole P.W."/>
        </authorList>
    </citation>
    <scope>NUCLEOTIDE SEQUENCE [LARGE SCALE GENOMIC DNA]</scope>
    <source>
        <strain evidence="6 7">DSM 19904</strain>
    </source>
</reference>
<dbReference type="GO" id="GO:0005737">
    <property type="term" value="C:cytoplasm"/>
    <property type="evidence" value="ECO:0007669"/>
    <property type="project" value="UniProtKB-ARBA"/>
</dbReference>
<dbReference type="OrthoDB" id="197660at2"/>
<evidence type="ECO:0000256" key="1">
    <source>
        <dbReference type="ARBA" id="ARBA00007596"/>
    </source>
</evidence>
<protein>
    <recommendedName>
        <fullName evidence="4 5">Large ribosomal subunit protein bL33</fullName>
    </recommendedName>
</protein>
<evidence type="ECO:0000256" key="4">
    <source>
        <dbReference type="ARBA" id="ARBA00035176"/>
    </source>
</evidence>
<dbReference type="GO" id="GO:0005840">
    <property type="term" value="C:ribosome"/>
    <property type="evidence" value="ECO:0007669"/>
    <property type="project" value="UniProtKB-KW"/>
</dbReference>
<keyword evidence="3 5" id="KW-0687">Ribonucleoprotein</keyword>
<dbReference type="GO" id="GO:0003735">
    <property type="term" value="F:structural constituent of ribosome"/>
    <property type="evidence" value="ECO:0007669"/>
    <property type="project" value="InterPro"/>
</dbReference>
<sequence length="49" mass="6046">MRIHVVMRNKETGEEYLTSKNRRNNPDRLKLTKYSPKLRKRVLFEEKKN</sequence>
<evidence type="ECO:0000256" key="2">
    <source>
        <dbReference type="ARBA" id="ARBA00022980"/>
    </source>
</evidence>
<dbReference type="PATRIC" id="fig|1423808.3.peg.556"/>
<gene>
    <name evidence="5" type="primary">rpmG</name>
    <name evidence="6" type="ORF">FD17_GL000550</name>
</gene>
<dbReference type="GO" id="GO:1990904">
    <property type="term" value="C:ribonucleoprotein complex"/>
    <property type="evidence" value="ECO:0007669"/>
    <property type="project" value="UniProtKB-KW"/>
</dbReference>
<dbReference type="GO" id="GO:0006412">
    <property type="term" value="P:translation"/>
    <property type="evidence" value="ECO:0007669"/>
    <property type="project" value="UniProtKB-UniRule"/>
</dbReference>
<evidence type="ECO:0000256" key="3">
    <source>
        <dbReference type="ARBA" id="ARBA00023274"/>
    </source>
</evidence>
<dbReference type="RefSeq" id="WP_057825350.1">
    <property type="nucleotide sequence ID" value="NZ_AZEA01000011.1"/>
</dbReference>
<dbReference type="SUPFAM" id="SSF57829">
    <property type="entry name" value="Zn-binding ribosomal proteins"/>
    <property type="match status" value="1"/>
</dbReference>
<organism evidence="6 7">
    <name type="scientific">Lentilactobacillus sunkii DSM 19904</name>
    <dbReference type="NCBI Taxonomy" id="1423808"/>
    <lineage>
        <taxon>Bacteria</taxon>
        <taxon>Bacillati</taxon>
        <taxon>Bacillota</taxon>
        <taxon>Bacilli</taxon>
        <taxon>Lactobacillales</taxon>
        <taxon>Lactobacillaceae</taxon>
        <taxon>Lentilactobacillus</taxon>
    </lineage>
</organism>
<proteinExistence type="inferred from homology"/>
<dbReference type="InterPro" id="IPR011332">
    <property type="entry name" value="Ribosomal_zn-bd"/>
</dbReference>
<comment type="similarity">
    <text evidence="1 5">Belongs to the bacterial ribosomal protein bL33 family.</text>
</comment>
<comment type="caution">
    <text evidence="6">The sequence shown here is derived from an EMBL/GenBank/DDBJ whole genome shotgun (WGS) entry which is preliminary data.</text>
</comment>
<evidence type="ECO:0000313" key="7">
    <source>
        <dbReference type="Proteomes" id="UP000051581"/>
    </source>
</evidence>
<dbReference type="EMBL" id="AZEA01000011">
    <property type="protein sequence ID" value="KRK88250.1"/>
    <property type="molecule type" value="Genomic_DNA"/>
</dbReference>
<dbReference type="NCBIfam" id="NF001860">
    <property type="entry name" value="PRK00595.1"/>
    <property type="match status" value="1"/>
</dbReference>
<accession>A0A0R1L774</accession>
<dbReference type="NCBIfam" id="TIGR01023">
    <property type="entry name" value="rpmG_bact"/>
    <property type="match status" value="1"/>
</dbReference>
<dbReference type="Proteomes" id="UP000051581">
    <property type="component" value="Unassembled WGS sequence"/>
</dbReference>
<dbReference type="AlphaFoldDB" id="A0A0R1L774"/>
<keyword evidence="2 5" id="KW-0689">Ribosomal protein</keyword>
<dbReference type="Gene3D" id="2.20.28.120">
    <property type="entry name" value="Ribosomal protein L33"/>
    <property type="match status" value="1"/>
</dbReference>
<evidence type="ECO:0000313" key="6">
    <source>
        <dbReference type="EMBL" id="KRK88250.1"/>
    </source>
</evidence>
<dbReference type="HAMAP" id="MF_00294">
    <property type="entry name" value="Ribosomal_bL33"/>
    <property type="match status" value="1"/>
</dbReference>
<name>A0A0R1L774_9LACO</name>
<dbReference type="Pfam" id="PF00471">
    <property type="entry name" value="Ribosomal_L33"/>
    <property type="match status" value="1"/>
</dbReference>
<keyword evidence="7" id="KW-1185">Reference proteome</keyword>